<evidence type="ECO:0000313" key="1">
    <source>
        <dbReference type="EMBL" id="KAF7260472.1"/>
    </source>
</evidence>
<evidence type="ECO:0000313" key="2">
    <source>
        <dbReference type="Proteomes" id="UP000822476"/>
    </source>
</evidence>
<reference evidence="1" key="1">
    <citation type="submission" date="2019-07" db="EMBL/GenBank/DDBJ databases">
        <title>Annotation for the trematode Paragonimus miyazaki's.</title>
        <authorList>
            <person name="Choi Y.-J."/>
        </authorList>
    </citation>
    <scope>NUCLEOTIDE SEQUENCE</scope>
    <source>
        <strain evidence="1">Japan</strain>
    </source>
</reference>
<name>A0A8S9Z0P9_9TREM</name>
<dbReference type="AlphaFoldDB" id="A0A8S9Z0P9"/>
<gene>
    <name evidence="1" type="ORF">EG68_02054</name>
</gene>
<proteinExistence type="predicted"/>
<protein>
    <submittedName>
        <fullName evidence="1">Uncharacterized protein</fullName>
    </submittedName>
</protein>
<accession>A0A8S9Z0P9</accession>
<keyword evidence="2" id="KW-1185">Reference proteome</keyword>
<dbReference type="Proteomes" id="UP000822476">
    <property type="component" value="Unassembled WGS sequence"/>
</dbReference>
<organism evidence="1 2">
    <name type="scientific">Paragonimus skrjabini miyazakii</name>
    <dbReference type="NCBI Taxonomy" id="59628"/>
    <lineage>
        <taxon>Eukaryota</taxon>
        <taxon>Metazoa</taxon>
        <taxon>Spiralia</taxon>
        <taxon>Lophotrochozoa</taxon>
        <taxon>Platyhelminthes</taxon>
        <taxon>Trematoda</taxon>
        <taxon>Digenea</taxon>
        <taxon>Plagiorchiida</taxon>
        <taxon>Troglotremata</taxon>
        <taxon>Troglotrematidae</taxon>
        <taxon>Paragonimus</taxon>
    </lineage>
</organism>
<sequence>MCGEQNYGTTLSRIFPHISEAICHTASTRRRIYSKLPRHAVKLRSKPPRPPRHGLMRWKRTNTPNWLDRRWHSMQAWVRDQSLCDKFVNLSHVRHTRVLVGGLKCSCVDVSNSASES</sequence>
<dbReference type="EMBL" id="JTDE01000736">
    <property type="protein sequence ID" value="KAF7260472.1"/>
    <property type="molecule type" value="Genomic_DNA"/>
</dbReference>
<comment type="caution">
    <text evidence="1">The sequence shown here is derived from an EMBL/GenBank/DDBJ whole genome shotgun (WGS) entry which is preliminary data.</text>
</comment>